<reference evidence="1" key="1">
    <citation type="journal article" date="2020" name="Stud. Mycol.">
        <title>101 Dothideomycetes genomes: a test case for predicting lifestyles and emergence of pathogens.</title>
        <authorList>
            <person name="Haridas S."/>
            <person name="Albert R."/>
            <person name="Binder M."/>
            <person name="Bloem J."/>
            <person name="Labutti K."/>
            <person name="Salamov A."/>
            <person name="Andreopoulos B."/>
            <person name="Baker S."/>
            <person name="Barry K."/>
            <person name="Bills G."/>
            <person name="Bluhm B."/>
            <person name="Cannon C."/>
            <person name="Castanera R."/>
            <person name="Culley D."/>
            <person name="Daum C."/>
            <person name="Ezra D."/>
            <person name="Gonzalez J."/>
            <person name="Henrissat B."/>
            <person name="Kuo A."/>
            <person name="Liang C."/>
            <person name="Lipzen A."/>
            <person name="Lutzoni F."/>
            <person name="Magnuson J."/>
            <person name="Mondo S."/>
            <person name="Nolan M."/>
            <person name="Ohm R."/>
            <person name="Pangilinan J."/>
            <person name="Park H.-J."/>
            <person name="Ramirez L."/>
            <person name="Alfaro M."/>
            <person name="Sun H."/>
            <person name="Tritt A."/>
            <person name="Yoshinaga Y."/>
            <person name="Zwiers L.-H."/>
            <person name="Turgeon B."/>
            <person name="Goodwin S."/>
            <person name="Spatafora J."/>
            <person name="Crous P."/>
            <person name="Grigoriev I."/>
        </authorList>
    </citation>
    <scope>NUCLEOTIDE SEQUENCE</scope>
    <source>
        <strain evidence="1">CBS 123094</strain>
    </source>
</reference>
<proteinExistence type="predicted"/>
<dbReference type="AlphaFoldDB" id="A0A6A5WNY3"/>
<sequence length="278" mass="32413">MAPRHSQSSMRRAAVVAPRASENSATAYRPTVTRRMPLETLPAELWDIIISSYPAEDRCWVWFVLRRVSPFLREITEDVFAKRMIRDSSIRFGGQYAKDVISEARPNVQFSCNMPSPGFVFKAVHFFPAHTKDKVVFEHNHNWICRYTAGSTIRKHHRWILEETCICPASKRPSEDAPCNCYRSIFFGQGPDLRLRLAQKTHLVQLNDQLKSIQLPSITLDRHLSTISIDWRLLCQSFYYQELKSLRIENHQGICSACKKTNWIHWDVPHNKLKVYHC</sequence>
<accession>A0A6A5WNY3</accession>
<gene>
    <name evidence="1" type="ORF">P154DRAFT_520936</name>
</gene>
<protein>
    <recommendedName>
        <fullName evidence="3">F-box domain-containing protein</fullName>
    </recommendedName>
</protein>
<feature type="non-terminal residue" evidence="1">
    <location>
        <position position="278"/>
    </location>
</feature>
<keyword evidence="2" id="KW-1185">Reference proteome</keyword>
<dbReference type="Proteomes" id="UP000799779">
    <property type="component" value="Unassembled WGS sequence"/>
</dbReference>
<dbReference type="EMBL" id="ML977577">
    <property type="protein sequence ID" value="KAF2002469.1"/>
    <property type="molecule type" value="Genomic_DNA"/>
</dbReference>
<evidence type="ECO:0008006" key="3">
    <source>
        <dbReference type="Google" id="ProtNLM"/>
    </source>
</evidence>
<dbReference type="OrthoDB" id="3794788at2759"/>
<evidence type="ECO:0000313" key="1">
    <source>
        <dbReference type="EMBL" id="KAF2002469.1"/>
    </source>
</evidence>
<name>A0A6A5WNY3_9PLEO</name>
<organism evidence="1 2">
    <name type="scientific">Amniculicola lignicola CBS 123094</name>
    <dbReference type="NCBI Taxonomy" id="1392246"/>
    <lineage>
        <taxon>Eukaryota</taxon>
        <taxon>Fungi</taxon>
        <taxon>Dikarya</taxon>
        <taxon>Ascomycota</taxon>
        <taxon>Pezizomycotina</taxon>
        <taxon>Dothideomycetes</taxon>
        <taxon>Pleosporomycetidae</taxon>
        <taxon>Pleosporales</taxon>
        <taxon>Amniculicolaceae</taxon>
        <taxon>Amniculicola</taxon>
    </lineage>
</organism>
<evidence type="ECO:0000313" key="2">
    <source>
        <dbReference type="Proteomes" id="UP000799779"/>
    </source>
</evidence>